<dbReference type="InterPro" id="IPR005835">
    <property type="entry name" value="NTP_transferase_dom"/>
</dbReference>
<proteinExistence type="predicted"/>
<dbReference type="PANTHER" id="PTHR22572">
    <property type="entry name" value="SUGAR-1-PHOSPHATE GUANYL TRANSFERASE"/>
    <property type="match status" value="1"/>
</dbReference>
<gene>
    <name evidence="3" type="ORF">MKQ68_20300</name>
</gene>
<sequence length="354" mass="40633">MNTKIKTITISPETSLLASLVRMDDVSHKLLVIMDADRYIGLISIGDIQRAIIKNFPLDTHVATVMRDNYIIADENTSTEEIKQKMISMRLEFMPVVGANQELKRVYFYEDLLNAPPPAKRKDLHVPVVIMAGGYGTRMRPLTNIIPKPLIPIGDKSMLEVIIDSFKKIGCQDFYLSVNYKAEMIKFYMDSVEHGVNIEYFKEDKPYGTAGSLHLLKERLFSTFFVSNCDIIIDQDYSEIYEYHKEKNNELTLVASVKNYSIPYGTVESGEDGQLIDIKEKPQLPFMINCGLYILEHHLLQEIPENEFFHITHLIEKIMKRGGRVGVFPVSEKSWSDIGEWKEYQKVININPAI</sequence>
<dbReference type="Gene3D" id="3.90.550.10">
    <property type="entry name" value="Spore Coat Polysaccharide Biosynthesis Protein SpsA, Chain A"/>
    <property type="match status" value="1"/>
</dbReference>
<feature type="domain" description="CBS" evidence="2">
    <location>
        <begin position="1"/>
        <end position="58"/>
    </location>
</feature>
<dbReference type="CDD" id="cd06426">
    <property type="entry name" value="NTP_transferase_like_2"/>
    <property type="match status" value="1"/>
</dbReference>
<dbReference type="InterPro" id="IPR000644">
    <property type="entry name" value="CBS_dom"/>
</dbReference>
<evidence type="ECO:0000313" key="4">
    <source>
        <dbReference type="Proteomes" id="UP001162741"/>
    </source>
</evidence>
<evidence type="ECO:0000259" key="2">
    <source>
        <dbReference type="PROSITE" id="PS51371"/>
    </source>
</evidence>
<dbReference type="EMBL" id="CP107006">
    <property type="protein sequence ID" value="UYQ92428.1"/>
    <property type="molecule type" value="Genomic_DNA"/>
</dbReference>
<dbReference type="InterPro" id="IPR050486">
    <property type="entry name" value="Mannose-1P_guanyltransferase"/>
</dbReference>
<evidence type="ECO:0000313" key="3">
    <source>
        <dbReference type="EMBL" id="UYQ92428.1"/>
    </source>
</evidence>
<dbReference type="InterPro" id="IPR029044">
    <property type="entry name" value="Nucleotide-diphossugar_trans"/>
</dbReference>
<reference evidence="3" key="1">
    <citation type="submission" date="2022-10" db="EMBL/GenBank/DDBJ databases">
        <title>Chitinophaga sp. nov., isolated from soil.</title>
        <authorList>
            <person name="Jeon C.O."/>
        </authorList>
    </citation>
    <scope>NUCLEOTIDE SEQUENCE</scope>
    <source>
        <strain evidence="3">R8</strain>
    </source>
</reference>
<accession>A0ABY6IYT3</accession>
<name>A0ABY6IYT3_9BACT</name>
<dbReference type="RefSeq" id="WP_264280694.1">
    <property type="nucleotide sequence ID" value="NZ_CP107006.1"/>
</dbReference>
<dbReference type="PROSITE" id="PS51371">
    <property type="entry name" value="CBS"/>
    <property type="match status" value="1"/>
</dbReference>
<dbReference type="InterPro" id="IPR046342">
    <property type="entry name" value="CBS_dom_sf"/>
</dbReference>
<organism evidence="3 4">
    <name type="scientific">Chitinophaga horti</name>
    <dbReference type="NCBI Taxonomy" id="2920382"/>
    <lineage>
        <taxon>Bacteria</taxon>
        <taxon>Pseudomonadati</taxon>
        <taxon>Bacteroidota</taxon>
        <taxon>Chitinophagia</taxon>
        <taxon>Chitinophagales</taxon>
        <taxon>Chitinophagaceae</taxon>
        <taxon>Chitinophaga</taxon>
    </lineage>
</organism>
<protein>
    <submittedName>
        <fullName evidence="3">Nucleotidyltransferase family protein</fullName>
    </submittedName>
</protein>
<dbReference type="SUPFAM" id="SSF53448">
    <property type="entry name" value="Nucleotide-diphospho-sugar transferases"/>
    <property type="match status" value="1"/>
</dbReference>
<dbReference type="Pfam" id="PF00571">
    <property type="entry name" value="CBS"/>
    <property type="match status" value="2"/>
</dbReference>
<evidence type="ECO:0000256" key="1">
    <source>
        <dbReference type="PROSITE-ProRule" id="PRU00703"/>
    </source>
</evidence>
<dbReference type="Pfam" id="PF00483">
    <property type="entry name" value="NTP_transferase"/>
    <property type="match status" value="1"/>
</dbReference>
<dbReference type="Gene3D" id="3.10.580.10">
    <property type="entry name" value="CBS-domain"/>
    <property type="match status" value="1"/>
</dbReference>
<dbReference type="Proteomes" id="UP001162741">
    <property type="component" value="Chromosome"/>
</dbReference>
<keyword evidence="1" id="KW-0129">CBS domain</keyword>
<keyword evidence="4" id="KW-1185">Reference proteome</keyword>
<dbReference type="SUPFAM" id="SSF54631">
    <property type="entry name" value="CBS-domain pair"/>
    <property type="match status" value="1"/>
</dbReference>